<feature type="compositionally biased region" description="Basic residues" evidence="1">
    <location>
        <begin position="285"/>
        <end position="296"/>
    </location>
</feature>
<feature type="compositionally biased region" description="Basic and acidic residues" evidence="1">
    <location>
        <begin position="409"/>
        <end position="419"/>
    </location>
</feature>
<reference evidence="2" key="1">
    <citation type="journal article" date="2020" name="Nature">
        <title>Giant virus diversity and host interactions through global metagenomics.</title>
        <authorList>
            <person name="Schulz F."/>
            <person name="Roux S."/>
            <person name="Paez-Espino D."/>
            <person name="Jungbluth S."/>
            <person name="Walsh D.A."/>
            <person name="Denef V.J."/>
            <person name="McMahon K.D."/>
            <person name="Konstantinidis K.T."/>
            <person name="Eloe-Fadrosh E.A."/>
            <person name="Kyrpides N.C."/>
            <person name="Woyke T."/>
        </authorList>
    </citation>
    <scope>NUCLEOTIDE SEQUENCE</scope>
    <source>
        <strain evidence="2">GVMAG-S-1103017-68</strain>
    </source>
</reference>
<evidence type="ECO:0000313" key="2">
    <source>
        <dbReference type="EMBL" id="QHU15506.1"/>
    </source>
</evidence>
<feature type="region of interest" description="Disordered" evidence="1">
    <location>
        <begin position="576"/>
        <end position="611"/>
    </location>
</feature>
<organism evidence="2">
    <name type="scientific">viral metagenome</name>
    <dbReference type="NCBI Taxonomy" id="1070528"/>
    <lineage>
        <taxon>unclassified sequences</taxon>
        <taxon>metagenomes</taxon>
        <taxon>organismal metagenomes</taxon>
    </lineage>
</organism>
<protein>
    <submittedName>
        <fullName evidence="2">Uncharacterized protein</fullName>
    </submittedName>
</protein>
<feature type="region of interest" description="Disordered" evidence="1">
    <location>
        <begin position="395"/>
        <end position="419"/>
    </location>
</feature>
<feature type="region of interest" description="Disordered" evidence="1">
    <location>
        <begin position="201"/>
        <end position="304"/>
    </location>
</feature>
<feature type="compositionally biased region" description="Basic residues" evidence="1">
    <location>
        <begin position="1"/>
        <end position="13"/>
    </location>
</feature>
<feature type="compositionally biased region" description="Basic and acidic residues" evidence="1">
    <location>
        <begin position="207"/>
        <end position="218"/>
    </location>
</feature>
<evidence type="ECO:0000256" key="1">
    <source>
        <dbReference type="SAM" id="MobiDB-lite"/>
    </source>
</evidence>
<accession>A0A6C0KED9</accession>
<feature type="compositionally biased region" description="Polar residues" evidence="1">
    <location>
        <begin position="593"/>
        <end position="611"/>
    </location>
</feature>
<dbReference type="EMBL" id="MN740863">
    <property type="protein sequence ID" value="QHU15506.1"/>
    <property type="molecule type" value="Genomic_DNA"/>
</dbReference>
<name>A0A6C0KED9_9ZZZZ</name>
<proteinExistence type="predicted"/>
<sequence length="780" mass="88798">MPRSKKRNGKAKGAKAASLPSHCHKVPGEPIYGFRRSAVDHSGVRPGDVVFFRHLTWSSSWMSRWDDHESLNDVMLEVTTKNKSDVTVACGTTCSPQLQRASPIQLTLKQFNDGCPVKITTDKAADLKRYIGKNYLNGNSFLKHMTDKYGQKEAKRIQADRAKIEARMLANFRRTDAAKNIQRAVRERTARRTHAVTHIQRVARGRASRDERRRRTIEQADSARAAKDERRREKRRRAIEQADSARAAKDELRRKEDFHQERRERQADRTARERDELEGAATRMQRLRKSRKIRRQSLRESLQAESERLGVRKELFGRIQKSQTKLCRPDVDRSSCNSRHVDGLQVCRYDDRSDSCGPMSQREFNAKYFPDVRSSNDSSTGGRSFDRARADVAALPSSHHYKPEQSSNDEIRDAPDGPRVKVLTPVKDQVPTYVKTDGAPSVYSTTQDIEPVYKNLWDGKPRDGFLDATGNFIPNATRFCSAFNILAWLAPGDRKFTATDLQNIVASYATRLAELESVLECPEQGAIDLVENIEELAKTFETLPYVAHGNMEKNPKYKRFAARKFTTYFRSAGQHYDGPFAGTPDESSHFHDAQQQPEQPRATSYDRSSPVNGRKLTITRWNGPSMKHGKPVGDLVQQVCHLRKSEPRLLSAQIRELLTHDELGAATNADDFSVDEVKKIVRRNCLETKFVPRHASAKRFRDYTVALDGSTSRAKQLYDSNHRACRGQGTEADVMRCVHLRQKQDFCRQRLDAALRHRVTGGTVDEGSFMRDCQAHVRTA</sequence>
<dbReference type="AlphaFoldDB" id="A0A6C0KED9"/>
<feature type="compositionally biased region" description="Basic and acidic residues" evidence="1">
    <location>
        <begin position="246"/>
        <end position="277"/>
    </location>
</feature>
<feature type="region of interest" description="Disordered" evidence="1">
    <location>
        <begin position="1"/>
        <end position="20"/>
    </location>
</feature>
<dbReference type="PROSITE" id="PS50096">
    <property type="entry name" value="IQ"/>
    <property type="match status" value="1"/>
</dbReference>